<keyword evidence="14" id="KW-1185">Reference proteome</keyword>
<keyword evidence="5 10" id="KW-0812">Transmembrane</keyword>
<dbReference type="GO" id="GO:0015421">
    <property type="term" value="F:ABC-type oligopeptide transporter activity"/>
    <property type="evidence" value="ECO:0007669"/>
    <property type="project" value="TreeGrafter"/>
</dbReference>
<dbReference type="FunFam" id="3.40.50.300:FF:000221">
    <property type="entry name" value="Multidrug ABC transporter ATP-binding protein"/>
    <property type="match status" value="1"/>
</dbReference>
<proteinExistence type="inferred from homology"/>
<dbReference type="RefSeq" id="WP_119015326.1">
    <property type="nucleotide sequence ID" value="NZ_QXEV01000001.1"/>
</dbReference>
<dbReference type="GO" id="GO:0005886">
    <property type="term" value="C:plasma membrane"/>
    <property type="evidence" value="ECO:0007669"/>
    <property type="project" value="UniProtKB-SubCell"/>
</dbReference>
<dbReference type="InterPro" id="IPR039421">
    <property type="entry name" value="Type_1_exporter"/>
</dbReference>
<dbReference type="CDD" id="cd18548">
    <property type="entry name" value="ABC_6TM_Tm287_like"/>
    <property type="match status" value="1"/>
</dbReference>
<comment type="similarity">
    <text evidence="2">Belongs to the ABC transporter superfamily.</text>
</comment>
<protein>
    <submittedName>
        <fullName evidence="13">ATP-binding cassette subfamily B protein</fullName>
    </submittedName>
</protein>
<sequence>MFRLLRYMKKYWYIAILAPIFMIIEVGMDMFLTKYMQLMVDDGISIGSMDNIIHYGLIMIGILVLGVAGGMLSNIFTNISCYKFGNDLRKAVFTKIMDLSIHQADKFKTGSLVTRVTNDITQIQNMIAMCLRGLIRSASFFVLGIIFTLSISKNFGGVLLVVLPLEIVLMIIFMAILFPVFKKIQDKLDKVNTVVLENVQGSRVVKAFSKEQYEYNRFVGVNYDYTEKVLFVSKITAFLSPLLNLIVYGGQIIIYYMGGTVIVDAFKNGITPTLMVGQITQAITYITMICMSLLMLGMTFTMIARAYASASRINEVLDEKLELIDGNLDIALIEDKDKGTISFEHVSFGYPGAKEDILKDLNFKVKKGETIAVVGSTGCGKSTLVNLMVRLFDTKSGTVYINGHDVKEYKKEDLHKIVAICLQKAELFAGTIEDNIAFGKPDATLDEIKWAARVAQAEEFILGKDEGYQEVVTEKGTSLSGGQKQRMSIARAILRKPEILIFDDSTSALDLVTEAKLYQAMKADLSYVTKIIVAQRIATAKNADRILVLDKGVIESFGTHDELMENSLVYKDIYLSQLKREEE</sequence>
<dbReference type="Proteomes" id="UP000266506">
    <property type="component" value="Unassembled WGS sequence"/>
</dbReference>
<gene>
    <name evidence="13" type="ORF">EI71_00145</name>
</gene>
<dbReference type="Pfam" id="PF00664">
    <property type="entry name" value="ABC_membrane"/>
    <property type="match status" value="1"/>
</dbReference>
<dbReference type="InterPro" id="IPR011527">
    <property type="entry name" value="ABC1_TM_dom"/>
</dbReference>
<dbReference type="PROSITE" id="PS00211">
    <property type="entry name" value="ABC_TRANSPORTER_1"/>
    <property type="match status" value="1"/>
</dbReference>
<evidence type="ECO:0000313" key="13">
    <source>
        <dbReference type="EMBL" id="RIA78584.1"/>
    </source>
</evidence>
<dbReference type="InterPro" id="IPR003439">
    <property type="entry name" value="ABC_transporter-like_ATP-bd"/>
</dbReference>
<feature type="transmembrane region" description="Helical" evidence="10">
    <location>
        <begin position="12"/>
        <end position="32"/>
    </location>
</feature>
<dbReference type="InterPro" id="IPR027417">
    <property type="entry name" value="P-loop_NTPase"/>
</dbReference>
<dbReference type="PANTHER" id="PTHR43394:SF1">
    <property type="entry name" value="ATP-BINDING CASSETTE SUB-FAMILY B MEMBER 10, MITOCHONDRIAL"/>
    <property type="match status" value="1"/>
</dbReference>
<dbReference type="PANTHER" id="PTHR43394">
    <property type="entry name" value="ATP-DEPENDENT PERMEASE MDL1, MITOCHONDRIAL"/>
    <property type="match status" value="1"/>
</dbReference>
<dbReference type="GO" id="GO:0016887">
    <property type="term" value="F:ATP hydrolysis activity"/>
    <property type="evidence" value="ECO:0007669"/>
    <property type="project" value="InterPro"/>
</dbReference>
<dbReference type="InterPro" id="IPR017871">
    <property type="entry name" value="ABC_transporter-like_CS"/>
</dbReference>
<evidence type="ECO:0000313" key="14">
    <source>
        <dbReference type="Proteomes" id="UP000266506"/>
    </source>
</evidence>
<dbReference type="FunCoup" id="A0A397S8G4">
    <property type="interactions" value="90"/>
</dbReference>
<dbReference type="Gene3D" id="1.20.1560.10">
    <property type="entry name" value="ABC transporter type 1, transmembrane domain"/>
    <property type="match status" value="1"/>
</dbReference>
<evidence type="ECO:0000256" key="4">
    <source>
        <dbReference type="ARBA" id="ARBA00022475"/>
    </source>
</evidence>
<feature type="domain" description="ABC transporter" evidence="11">
    <location>
        <begin position="341"/>
        <end position="576"/>
    </location>
</feature>
<dbReference type="EMBL" id="QXEV01000001">
    <property type="protein sequence ID" value="RIA78584.1"/>
    <property type="molecule type" value="Genomic_DNA"/>
</dbReference>
<keyword evidence="9 10" id="KW-0472">Membrane</keyword>
<evidence type="ECO:0000259" key="12">
    <source>
        <dbReference type="PROSITE" id="PS50929"/>
    </source>
</evidence>
<feature type="transmembrane region" description="Helical" evidence="10">
    <location>
        <begin position="283"/>
        <end position="304"/>
    </location>
</feature>
<evidence type="ECO:0000256" key="2">
    <source>
        <dbReference type="ARBA" id="ARBA00005417"/>
    </source>
</evidence>
<evidence type="ECO:0000256" key="7">
    <source>
        <dbReference type="ARBA" id="ARBA00022840"/>
    </source>
</evidence>
<dbReference type="Gene3D" id="3.40.50.300">
    <property type="entry name" value="P-loop containing nucleotide triphosphate hydrolases"/>
    <property type="match status" value="1"/>
</dbReference>
<dbReference type="AlphaFoldDB" id="A0A397S8G4"/>
<name>A0A397S8G4_9MOLU</name>
<dbReference type="PROSITE" id="PS50893">
    <property type="entry name" value="ABC_TRANSPORTER_2"/>
    <property type="match status" value="1"/>
</dbReference>
<feature type="transmembrane region" description="Helical" evidence="10">
    <location>
        <begin position="133"/>
        <end position="152"/>
    </location>
</feature>
<feature type="transmembrane region" description="Helical" evidence="10">
    <location>
        <begin position="52"/>
        <end position="76"/>
    </location>
</feature>
<dbReference type="GO" id="GO:0005524">
    <property type="term" value="F:ATP binding"/>
    <property type="evidence" value="ECO:0007669"/>
    <property type="project" value="UniProtKB-KW"/>
</dbReference>
<evidence type="ECO:0000256" key="8">
    <source>
        <dbReference type="ARBA" id="ARBA00022989"/>
    </source>
</evidence>
<dbReference type="InParanoid" id="A0A397S8G4"/>
<dbReference type="PROSITE" id="PS50929">
    <property type="entry name" value="ABC_TM1F"/>
    <property type="match status" value="1"/>
</dbReference>
<keyword evidence="8 10" id="KW-1133">Transmembrane helix</keyword>
<dbReference type="Pfam" id="PF00005">
    <property type="entry name" value="ABC_tran"/>
    <property type="match status" value="1"/>
</dbReference>
<evidence type="ECO:0000256" key="3">
    <source>
        <dbReference type="ARBA" id="ARBA00022448"/>
    </source>
</evidence>
<dbReference type="OrthoDB" id="383768at2"/>
<evidence type="ECO:0000259" key="11">
    <source>
        <dbReference type="PROSITE" id="PS50893"/>
    </source>
</evidence>
<organism evidence="13 14">
    <name type="scientific">Anaeroplasma bactoclasticum</name>
    <dbReference type="NCBI Taxonomy" id="2088"/>
    <lineage>
        <taxon>Bacteria</taxon>
        <taxon>Bacillati</taxon>
        <taxon>Mycoplasmatota</taxon>
        <taxon>Mollicutes</taxon>
        <taxon>Anaeroplasmatales</taxon>
        <taxon>Anaeroplasmataceae</taxon>
        <taxon>Anaeroplasma</taxon>
    </lineage>
</organism>
<evidence type="ECO:0000256" key="6">
    <source>
        <dbReference type="ARBA" id="ARBA00022741"/>
    </source>
</evidence>
<evidence type="ECO:0000256" key="10">
    <source>
        <dbReference type="SAM" id="Phobius"/>
    </source>
</evidence>
<evidence type="ECO:0000256" key="1">
    <source>
        <dbReference type="ARBA" id="ARBA00004651"/>
    </source>
</evidence>
<dbReference type="SUPFAM" id="SSF90123">
    <property type="entry name" value="ABC transporter transmembrane region"/>
    <property type="match status" value="1"/>
</dbReference>
<dbReference type="SMART" id="SM00382">
    <property type="entry name" value="AAA"/>
    <property type="match status" value="1"/>
</dbReference>
<dbReference type="InterPro" id="IPR036640">
    <property type="entry name" value="ABC1_TM_sf"/>
</dbReference>
<reference evidence="13 14" key="1">
    <citation type="submission" date="2018-08" db="EMBL/GenBank/DDBJ databases">
        <title>Genomic Encyclopedia of Archaeal and Bacterial Type Strains, Phase II (KMG-II): from individual species to whole genera.</title>
        <authorList>
            <person name="Goeker M."/>
        </authorList>
    </citation>
    <scope>NUCLEOTIDE SEQUENCE [LARGE SCALE GENOMIC DNA]</scope>
    <source>
        <strain evidence="13 14">ATCC 27112</strain>
    </source>
</reference>
<dbReference type="SUPFAM" id="SSF52540">
    <property type="entry name" value="P-loop containing nucleoside triphosphate hydrolases"/>
    <property type="match status" value="1"/>
</dbReference>
<accession>A0A397S8G4</accession>
<keyword evidence="7 13" id="KW-0067">ATP-binding</keyword>
<comment type="subcellular location">
    <subcellularLocation>
        <location evidence="1">Cell membrane</location>
        <topology evidence="1">Multi-pass membrane protein</topology>
    </subcellularLocation>
</comment>
<feature type="transmembrane region" description="Helical" evidence="10">
    <location>
        <begin position="242"/>
        <end position="263"/>
    </location>
</feature>
<feature type="transmembrane region" description="Helical" evidence="10">
    <location>
        <begin position="158"/>
        <end position="181"/>
    </location>
</feature>
<comment type="caution">
    <text evidence="13">The sequence shown here is derived from an EMBL/GenBank/DDBJ whole genome shotgun (WGS) entry which is preliminary data.</text>
</comment>
<keyword evidence="6" id="KW-0547">Nucleotide-binding</keyword>
<dbReference type="InterPro" id="IPR003593">
    <property type="entry name" value="AAA+_ATPase"/>
</dbReference>
<evidence type="ECO:0000256" key="5">
    <source>
        <dbReference type="ARBA" id="ARBA00022692"/>
    </source>
</evidence>
<feature type="domain" description="ABC transmembrane type-1" evidence="12">
    <location>
        <begin position="16"/>
        <end position="305"/>
    </location>
</feature>
<keyword evidence="3" id="KW-0813">Transport</keyword>
<evidence type="ECO:0000256" key="9">
    <source>
        <dbReference type="ARBA" id="ARBA00023136"/>
    </source>
</evidence>
<keyword evidence="4" id="KW-1003">Cell membrane</keyword>